<dbReference type="eggNOG" id="KOG2690">
    <property type="taxonomic scope" value="Eukaryota"/>
</dbReference>
<feature type="domain" description="BSD" evidence="2">
    <location>
        <begin position="179"/>
        <end position="231"/>
    </location>
</feature>
<sequence>MNFFNSVFSDDPDPARPESPPGDDDPSRGRGGGEATAAAAPEPDRPSYSRWGGLGGLVKTLTTKSETVLETYRRDLQEFGLGLRKEIQEAHGSLENVGQAIDELGSSVIKGTAQIISQGKEAILTADLSPDPSDQGHGSGGGHQSFARYSRLDAQVRAIRGDAGTFSEEPEDAEDYGGWKSGFDLGEKREEIERLREEDGPVRGFYYRLVPGSIDGDTFWLRYFYRVHKLEQAENVRASLVKRAISSEEEELSWDVYDEDDDEDVDGEKELKKGSRLSNAVSSAEAVQMGNVEDGNLGEAVKKGKDGSSEEEMELASGMMRSVESKDAYGKETEDRADEKIGKLGSDLHQTEVDIEESKEQKAENQGGELRVSPAPEAVGEKVENVGGKDSSEGVALVPNEGNAPEEDVHLEKVSDVNSRNSSSAPQENSASNAIAEPGKSKESNPAAALSNPSAAEEEDLGWDEIEDLSGIDDQRVTPGGTPSASRDDLRKRLSVAEEEEDLSWDIEDDDDEPAAKA</sequence>
<dbReference type="InParanoid" id="A0A059AY70"/>
<feature type="region of interest" description="Disordered" evidence="1">
    <location>
        <begin position="1"/>
        <end position="54"/>
    </location>
</feature>
<dbReference type="InterPro" id="IPR005607">
    <property type="entry name" value="BSD_dom"/>
</dbReference>
<feature type="compositionally biased region" description="Acidic residues" evidence="1">
    <location>
        <begin position="456"/>
        <end position="471"/>
    </location>
</feature>
<dbReference type="InterPro" id="IPR035925">
    <property type="entry name" value="BSD_dom_sf"/>
</dbReference>
<dbReference type="GO" id="GO:0005737">
    <property type="term" value="C:cytoplasm"/>
    <property type="evidence" value="ECO:0000318"/>
    <property type="project" value="GO_Central"/>
</dbReference>
<dbReference type="PANTHER" id="PTHR16019">
    <property type="entry name" value="SYNAPSE-ASSOCIATED PROTEIN"/>
    <property type="match status" value="1"/>
</dbReference>
<feature type="compositionally biased region" description="Polar residues" evidence="1">
    <location>
        <begin position="416"/>
        <end position="433"/>
    </location>
</feature>
<proteinExistence type="predicted"/>
<dbReference type="SMART" id="SM00751">
    <property type="entry name" value="BSD"/>
    <property type="match status" value="1"/>
</dbReference>
<feature type="region of interest" description="Disordered" evidence="1">
    <location>
        <begin position="126"/>
        <end position="145"/>
    </location>
</feature>
<dbReference type="SUPFAM" id="SSF140383">
    <property type="entry name" value="BSD domain-like"/>
    <property type="match status" value="1"/>
</dbReference>
<dbReference type="InterPro" id="IPR051494">
    <property type="entry name" value="BSD_domain-containing"/>
</dbReference>
<dbReference type="Pfam" id="PF03909">
    <property type="entry name" value="BSD"/>
    <property type="match status" value="1"/>
</dbReference>
<evidence type="ECO:0000256" key="1">
    <source>
        <dbReference type="SAM" id="MobiDB-lite"/>
    </source>
</evidence>
<feature type="compositionally biased region" description="Basic and acidic residues" evidence="1">
    <location>
        <begin position="486"/>
        <end position="496"/>
    </location>
</feature>
<evidence type="ECO:0000259" key="2">
    <source>
        <dbReference type="PROSITE" id="PS50858"/>
    </source>
</evidence>
<dbReference type="PANTHER" id="PTHR16019:SF5">
    <property type="entry name" value="BSD DOMAIN-CONTAINING PROTEIN 1"/>
    <property type="match status" value="1"/>
</dbReference>
<feature type="compositionally biased region" description="Basic and acidic residues" evidence="1">
    <location>
        <begin position="323"/>
        <end position="342"/>
    </location>
</feature>
<dbReference type="Gramene" id="KCW58912">
    <property type="protein sequence ID" value="KCW58912"/>
    <property type="gene ID" value="EUGRSUZ_H01532"/>
</dbReference>
<evidence type="ECO:0000313" key="3">
    <source>
        <dbReference type="EMBL" id="KCW58912.1"/>
    </source>
</evidence>
<feature type="compositionally biased region" description="Acidic residues" evidence="1">
    <location>
        <begin position="497"/>
        <end position="518"/>
    </location>
</feature>
<dbReference type="AlphaFoldDB" id="A0A059AY70"/>
<feature type="compositionally biased region" description="Low complexity" evidence="1">
    <location>
        <begin position="444"/>
        <end position="455"/>
    </location>
</feature>
<dbReference type="PROSITE" id="PS50858">
    <property type="entry name" value="BSD"/>
    <property type="match status" value="1"/>
</dbReference>
<name>A0A059AY70_EUCGR</name>
<accession>A0A059AY70</accession>
<protein>
    <recommendedName>
        <fullName evidence="2">BSD domain-containing protein</fullName>
    </recommendedName>
</protein>
<dbReference type="EMBL" id="KK198760">
    <property type="protein sequence ID" value="KCW58912.1"/>
    <property type="molecule type" value="Genomic_DNA"/>
</dbReference>
<organism evidence="3">
    <name type="scientific">Eucalyptus grandis</name>
    <name type="common">Flooded gum</name>
    <dbReference type="NCBI Taxonomy" id="71139"/>
    <lineage>
        <taxon>Eukaryota</taxon>
        <taxon>Viridiplantae</taxon>
        <taxon>Streptophyta</taxon>
        <taxon>Embryophyta</taxon>
        <taxon>Tracheophyta</taxon>
        <taxon>Spermatophyta</taxon>
        <taxon>Magnoliopsida</taxon>
        <taxon>eudicotyledons</taxon>
        <taxon>Gunneridae</taxon>
        <taxon>Pentapetalae</taxon>
        <taxon>rosids</taxon>
        <taxon>malvids</taxon>
        <taxon>Myrtales</taxon>
        <taxon>Myrtaceae</taxon>
        <taxon>Myrtoideae</taxon>
        <taxon>Eucalypteae</taxon>
        <taxon>Eucalyptus</taxon>
    </lineage>
</organism>
<feature type="compositionally biased region" description="Acidic residues" evidence="1">
    <location>
        <begin position="258"/>
        <end position="267"/>
    </location>
</feature>
<dbReference type="OMA" id="MDLYDYM"/>
<reference evidence="3" key="1">
    <citation type="submission" date="2013-07" db="EMBL/GenBank/DDBJ databases">
        <title>The genome of Eucalyptus grandis.</title>
        <authorList>
            <person name="Schmutz J."/>
            <person name="Hayes R."/>
            <person name="Myburg A."/>
            <person name="Tuskan G."/>
            <person name="Grattapaglia D."/>
            <person name="Rokhsar D.S."/>
        </authorList>
    </citation>
    <scope>NUCLEOTIDE SEQUENCE</scope>
    <source>
        <tissue evidence="3">Leaf extractions</tissue>
    </source>
</reference>
<feature type="compositionally biased region" description="Basic and acidic residues" evidence="1">
    <location>
        <begin position="349"/>
        <end position="363"/>
    </location>
</feature>
<dbReference type="Gene3D" id="1.10.3970.10">
    <property type="entry name" value="BSD domain"/>
    <property type="match status" value="1"/>
</dbReference>
<gene>
    <name evidence="3" type="ORF">EUGRSUZ_H01532</name>
</gene>
<dbReference type="FunCoup" id="A0A059AY70">
    <property type="interactions" value="2710"/>
</dbReference>
<feature type="region of interest" description="Disordered" evidence="1">
    <location>
        <begin position="258"/>
        <end position="518"/>
    </location>
</feature>